<evidence type="ECO:0000256" key="7">
    <source>
        <dbReference type="ARBA" id="ARBA00022917"/>
    </source>
</evidence>
<feature type="domain" description="Translation initiation factor beta propellor-like" evidence="9">
    <location>
        <begin position="225"/>
        <end position="420"/>
    </location>
</feature>
<feature type="region of interest" description="Disordered" evidence="8">
    <location>
        <begin position="429"/>
        <end position="606"/>
    </location>
</feature>
<keyword evidence="7" id="KW-0648">Protein biosynthesis</keyword>
<dbReference type="SUPFAM" id="SSF82171">
    <property type="entry name" value="DPP6 N-terminal domain-like"/>
    <property type="match status" value="1"/>
</dbReference>
<evidence type="ECO:0000256" key="3">
    <source>
        <dbReference type="ARBA" id="ARBA00022540"/>
    </source>
</evidence>
<feature type="compositionally biased region" description="Pro residues" evidence="8">
    <location>
        <begin position="438"/>
        <end position="451"/>
    </location>
</feature>
<accession>A0A316UUM8</accession>
<keyword evidence="5" id="KW-0677">Repeat</keyword>
<dbReference type="GO" id="GO:0000049">
    <property type="term" value="F:tRNA binding"/>
    <property type="evidence" value="ECO:0007669"/>
    <property type="project" value="TreeGrafter"/>
</dbReference>
<dbReference type="GO" id="GO:0022627">
    <property type="term" value="C:cytosolic small ribosomal subunit"/>
    <property type="evidence" value="ECO:0007669"/>
    <property type="project" value="TreeGrafter"/>
</dbReference>
<name>A0A316UUM8_9BASI</name>
<evidence type="ECO:0000313" key="11">
    <source>
        <dbReference type="Proteomes" id="UP000245884"/>
    </source>
</evidence>
<feature type="compositionally biased region" description="Low complexity" evidence="8">
    <location>
        <begin position="586"/>
        <end position="604"/>
    </location>
</feature>
<evidence type="ECO:0000256" key="1">
    <source>
        <dbReference type="ARBA" id="ARBA00009573"/>
    </source>
</evidence>
<protein>
    <recommendedName>
        <fullName evidence="2">Eukaryotic translation initiation factor 2A</fullName>
    </recommendedName>
</protein>
<sequence length="654" mass="70370">MASTSQWAYRSQKSIGLMTGPPSFAPVSGFDREEADSSNPTRVFKYSPDGRWCAMAMEKHFLLLSTADPTSSVRAHTIEVPRVVDIAFSPRGGYVSTWQRPFKDAEGNNVANLKLWRTSDGAEVGAWERKSQEGCHPQINEEETHLVRQVSTELQIFEPDAIKDKGVVGRLRLEGMTSYELGAGSKPVVAVFCGEKKGAPASVRVYPLASLIPSPPEPPAPISQKTFFKADKIQMKWNRAGTSLLFMTSTDVDRTNKSYYGETNLYMMSARGDFDCRVSLDKEGPIHDFEWSTNGREFIVIYGYMPAKATLFSFRVNVIAELGTAARNTVAFNPQGRLFCLAGFGNLSGSVDVWDRQQLSKGKLFTFDASNSSVLEWSPCGEYLLCATLSPRLRVENGVKIWHCTGNLIHVDMIDELYQAGWRPGFKMATDAGAREPPAFPDALPSPPAPSPTAKEWLDKVAAKPQRPTGAYRPPGARGAAASDAYKRDEDGKIMMSSSSSPARTVPGSNGHSAAARGAGGRRQVPGASSSSSRGNSQPGTPAPGTPTGPKGGKKGAAQAAKRSGTSTPTPNDQAAPASAIQSEQPSAPVASGAAEVGGSAEAGALDKRLRNLTKKLKAIEELKARRNAGEKLEQTQVLKIANEAELRKELADL</sequence>
<dbReference type="STRING" id="1569628.A0A316UUM8"/>
<evidence type="ECO:0000313" key="10">
    <source>
        <dbReference type="EMBL" id="PWN28942.1"/>
    </source>
</evidence>
<evidence type="ECO:0000256" key="2">
    <source>
        <dbReference type="ARBA" id="ARBA00013819"/>
    </source>
</evidence>
<evidence type="ECO:0000256" key="4">
    <source>
        <dbReference type="ARBA" id="ARBA00022574"/>
    </source>
</evidence>
<dbReference type="PANTHER" id="PTHR13227">
    <property type="entry name" value="EUKARYOTIC TRANSLATION INITIATION FACTOR 2A"/>
    <property type="match status" value="1"/>
</dbReference>
<dbReference type="InterPro" id="IPR013979">
    <property type="entry name" value="TIF_beta_prop-like"/>
</dbReference>
<dbReference type="GeneID" id="37027487"/>
<dbReference type="RefSeq" id="XP_025363554.1">
    <property type="nucleotide sequence ID" value="XM_025505664.1"/>
</dbReference>
<keyword evidence="4" id="KW-0853">WD repeat</keyword>
<dbReference type="GO" id="GO:0006417">
    <property type="term" value="P:regulation of translation"/>
    <property type="evidence" value="ECO:0007669"/>
    <property type="project" value="UniProtKB-KW"/>
</dbReference>
<evidence type="ECO:0000256" key="8">
    <source>
        <dbReference type="SAM" id="MobiDB-lite"/>
    </source>
</evidence>
<dbReference type="PANTHER" id="PTHR13227:SF0">
    <property type="entry name" value="EUKARYOTIC TRANSLATION INITIATION FACTOR 2A"/>
    <property type="match status" value="1"/>
</dbReference>
<dbReference type="InterPro" id="IPR011387">
    <property type="entry name" value="TIF2A"/>
</dbReference>
<dbReference type="Pfam" id="PF08662">
    <property type="entry name" value="eIF2A"/>
    <property type="match status" value="1"/>
</dbReference>
<comment type="similarity">
    <text evidence="1">Belongs to the WD repeat EIF2A family.</text>
</comment>
<gene>
    <name evidence="10" type="ORF">BDZ90DRAFT_230944</name>
</gene>
<evidence type="ECO:0000259" key="9">
    <source>
        <dbReference type="Pfam" id="PF08662"/>
    </source>
</evidence>
<organism evidence="10 11">
    <name type="scientific">Jaminaea rosea</name>
    <dbReference type="NCBI Taxonomy" id="1569628"/>
    <lineage>
        <taxon>Eukaryota</taxon>
        <taxon>Fungi</taxon>
        <taxon>Dikarya</taxon>
        <taxon>Basidiomycota</taxon>
        <taxon>Ustilaginomycotina</taxon>
        <taxon>Exobasidiomycetes</taxon>
        <taxon>Microstromatales</taxon>
        <taxon>Microstromatales incertae sedis</taxon>
        <taxon>Jaminaea</taxon>
    </lineage>
</organism>
<dbReference type="GO" id="GO:0043022">
    <property type="term" value="F:ribosome binding"/>
    <property type="evidence" value="ECO:0007669"/>
    <property type="project" value="TreeGrafter"/>
</dbReference>
<dbReference type="PIRSF" id="PIRSF017222">
    <property type="entry name" value="eIF2A"/>
    <property type="match status" value="1"/>
</dbReference>
<keyword evidence="6" id="KW-0810">Translation regulation</keyword>
<evidence type="ECO:0000256" key="6">
    <source>
        <dbReference type="ARBA" id="ARBA00022845"/>
    </source>
</evidence>
<dbReference type="Proteomes" id="UP000245884">
    <property type="component" value="Unassembled WGS sequence"/>
</dbReference>
<keyword evidence="11" id="KW-1185">Reference proteome</keyword>
<dbReference type="EMBL" id="KZ819664">
    <property type="protein sequence ID" value="PWN28942.1"/>
    <property type="molecule type" value="Genomic_DNA"/>
</dbReference>
<evidence type="ECO:0000256" key="5">
    <source>
        <dbReference type="ARBA" id="ARBA00022737"/>
    </source>
</evidence>
<dbReference type="OrthoDB" id="2194683at2759"/>
<keyword evidence="3 10" id="KW-0396">Initiation factor</keyword>
<dbReference type="GO" id="GO:0003743">
    <property type="term" value="F:translation initiation factor activity"/>
    <property type="evidence" value="ECO:0007669"/>
    <property type="project" value="UniProtKB-KW"/>
</dbReference>
<dbReference type="InterPro" id="IPR015943">
    <property type="entry name" value="WD40/YVTN_repeat-like_dom_sf"/>
</dbReference>
<reference evidence="10 11" key="1">
    <citation type="journal article" date="2018" name="Mol. Biol. Evol.">
        <title>Broad Genomic Sampling Reveals a Smut Pathogenic Ancestry of the Fungal Clade Ustilaginomycotina.</title>
        <authorList>
            <person name="Kijpornyongpan T."/>
            <person name="Mondo S.J."/>
            <person name="Barry K."/>
            <person name="Sandor L."/>
            <person name="Lee J."/>
            <person name="Lipzen A."/>
            <person name="Pangilinan J."/>
            <person name="LaButti K."/>
            <person name="Hainaut M."/>
            <person name="Henrissat B."/>
            <person name="Grigoriev I.V."/>
            <person name="Spatafora J.W."/>
            <person name="Aime M.C."/>
        </authorList>
    </citation>
    <scope>NUCLEOTIDE SEQUENCE [LARGE SCALE GENOMIC DNA]</scope>
    <source>
        <strain evidence="10 11">MCA 5214</strain>
    </source>
</reference>
<feature type="non-terminal residue" evidence="10">
    <location>
        <position position="654"/>
    </location>
</feature>
<dbReference type="GO" id="GO:0003729">
    <property type="term" value="F:mRNA binding"/>
    <property type="evidence" value="ECO:0007669"/>
    <property type="project" value="TreeGrafter"/>
</dbReference>
<dbReference type="Gene3D" id="2.130.10.10">
    <property type="entry name" value="YVTN repeat-like/Quinoprotein amine dehydrogenase"/>
    <property type="match status" value="1"/>
</dbReference>
<feature type="compositionally biased region" description="Polar residues" evidence="8">
    <location>
        <begin position="496"/>
        <end position="512"/>
    </location>
</feature>
<proteinExistence type="inferred from homology"/>
<dbReference type="FunFam" id="2.130.10.10:FF:000599">
    <property type="entry name" value="Eukaryotic translation initiation factor 2A"/>
    <property type="match status" value="1"/>
</dbReference>
<feature type="compositionally biased region" description="Polar residues" evidence="8">
    <location>
        <begin position="564"/>
        <end position="573"/>
    </location>
</feature>
<feature type="compositionally biased region" description="Low complexity" evidence="8">
    <location>
        <begin position="467"/>
        <end position="482"/>
    </location>
</feature>
<dbReference type="AlphaFoldDB" id="A0A316UUM8"/>